<dbReference type="STRING" id="889378.Spiaf_2064"/>
<sequence>MQNAIPFYLPAASAVGQSSKGRIWIDDAFVCLELGDTNTPSECIRLPGSSITDSSFAVRLFSAEWRLTVTDPPVALLPLQTGSHVLLRFCRLNVSAAVELLENAAKAGFIITHAV</sequence>
<accession>H9UKR9</accession>
<evidence type="ECO:0000313" key="2">
    <source>
        <dbReference type="Proteomes" id="UP000007383"/>
    </source>
</evidence>
<dbReference type="AlphaFoldDB" id="H9UKR9"/>
<keyword evidence="2" id="KW-1185">Reference proteome</keyword>
<dbReference type="RefSeq" id="WP_014456095.1">
    <property type="nucleotide sequence ID" value="NC_017098.1"/>
</dbReference>
<protein>
    <submittedName>
        <fullName evidence="1">Uncharacterized protein</fullName>
    </submittedName>
</protein>
<dbReference type="KEGG" id="sfc:Spiaf_2064"/>
<dbReference type="PATRIC" id="fig|889378.3.peg.2051"/>
<dbReference type="Proteomes" id="UP000007383">
    <property type="component" value="Chromosome"/>
</dbReference>
<evidence type="ECO:0000313" key="1">
    <source>
        <dbReference type="EMBL" id="AFG38112.1"/>
    </source>
</evidence>
<gene>
    <name evidence="1" type="ordered locus">Spiaf_2064</name>
</gene>
<organism evidence="1 2">
    <name type="scientific">Spirochaeta africana (strain ATCC 700263 / DSM 8902 / Z-7692)</name>
    <dbReference type="NCBI Taxonomy" id="889378"/>
    <lineage>
        <taxon>Bacteria</taxon>
        <taxon>Pseudomonadati</taxon>
        <taxon>Spirochaetota</taxon>
        <taxon>Spirochaetia</taxon>
        <taxon>Spirochaetales</taxon>
        <taxon>Spirochaetaceae</taxon>
        <taxon>Spirochaeta</taxon>
    </lineage>
</organism>
<reference evidence="2" key="1">
    <citation type="journal article" date="2013" name="Stand. Genomic Sci.">
        <title>Complete genome sequence of the halophilic bacterium Spirochaeta africana type strain (Z-7692(T)) from the alkaline Lake Magadi in the East African Rift.</title>
        <authorList>
            <person name="Liolos K."/>
            <person name="Abt B."/>
            <person name="Scheuner C."/>
            <person name="Teshima H."/>
            <person name="Held B."/>
            <person name="Lapidus A."/>
            <person name="Nolan M."/>
            <person name="Lucas S."/>
            <person name="Deshpande S."/>
            <person name="Cheng J.F."/>
            <person name="Tapia R."/>
            <person name="Goodwin L.A."/>
            <person name="Pitluck S."/>
            <person name="Pagani I."/>
            <person name="Ivanova N."/>
            <person name="Mavromatis K."/>
            <person name="Mikhailova N."/>
            <person name="Huntemann M."/>
            <person name="Pati A."/>
            <person name="Chen A."/>
            <person name="Palaniappan K."/>
            <person name="Land M."/>
            <person name="Rohde M."/>
            <person name="Tindall B.J."/>
            <person name="Detter J.C."/>
            <person name="Goker M."/>
            <person name="Bristow J."/>
            <person name="Eisen J.A."/>
            <person name="Markowitz V."/>
            <person name="Hugenholtz P."/>
            <person name="Woyke T."/>
            <person name="Klenk H.P."/>
            <person name="Kyrpides N.C."/>
        </authorList>
    </citation>
    <scope>NUCLEOTIDE SEQUENCE</scope>
    <source>
        <strain evidence="2">ATCC 700263 / DSM 8902 / Z-7692</strain>
    </source>
</reference>
<dbReference type="EMBL" id="CP003282">
    <property type="protein sequence ID" value="AFG38112.1"/>
    <property type="molecule type" value="Genomic_DNA"/>
</dbReference>
<name>H9UKR9_SPIAZ</name>
<proteinExistence type="predicted"/>
<dbReference type="HOGENOM" id="CLU_2107459_0_0_12"/>